<dbReference type="OrthoDB" id="20333at2759"/>
<feature type="region of interest" description="Disordered" evidence="1">
    <location>
        <begin position="1"/>
        <end position="37"/>
    </location>
</feature>
<evidence type="ECO:0000313" key="3">
    <source>
        <dbReference type="EMBL" id="KYQ99753.1"/>
    </source>
</evidence>
<dbReference type="FunCoup" id="A0A152A0M4">
    <property type="interactions" value="738"/>
</dbReference>
<feature type="transmembrane region" description="Helical" evidence="2">
    <location>
        <begin position="80"/>
        <end position="102"/>
    </location>
</feature>
<gene>
    <name evidence="3" type="ORF">DLAC_03696</name>
</gene>
<evidence type="ECO:0000256" key="1">
    <source>
        <dbReference type="SAM" id="MobiDB-lite"/>
    </source>
</evidence>
<feature type="transmembrane region" description="Helical" evidence="2">
    <location>
        <begin position="162"/>
        <end position="185"/>
    </location>
</feature>
<sequence>MESSSSSDNQGNSSSDMKASANNSHNNSHSHHDPHHCNDQRKNMCTRVMCILTLSILMVVYGVTQIAVATGKDEINVRHSWAFIVNGVFCILTGLVGITHSLVPRHQGHGSKGYAMLSFITLVESFVLFVIYSARLRHYIKQDCGELNYEGGFSSYCHDIELYLSVALAIFWCFNVFLLPLNFFVSLINYKSSKCHNSNNNNNNHSNQANNNSNMS</sequence>
<organism evidence="3 4">
    <name type="scientific">Tieghemostelium lacteum</name>
    <name type="common">Slime mold</name>
    <name type="synonym">Dictyostelium lacteum</name>
    <dbReference type="NCBI Taxonomy" id="361077"/>
    <lineage>
        <taxon>Eukaryota</taxon>
        <taxon>Amoebozoa</taxon>
        <taxon>Evosea</taxon>
        <taxon>Eumycetozoa</taxon>
        <taxon>Dictyostelia</taxon>
        <taxon>Dictyosteliales</taxon>
        <taxon>Raperosteliaceae</taxon>
        <taxon>Tieghemostelium</taxon>
    </lineage>
</organism>
<comment type="caution">
    <text evidence="3">The sequence shown here is derived from an EMBL/GenBank/DDBJ whole genome shotgun (WGS) entry which is preliminary data.</text>
</comment>
<keyword evidence="2" id="KW-1133">Transmembrane helix</keyword>
<protein>
    <recommendedName>
        <fullName evidence="5">MARVEL domain-containing protein</fullName>
    </recommendedName>
</protein>
<reference evidence="3 4" key="1">
    <citation type="submission" date="2015-12" db="EMBL/GenBank/DDBJ databases">
        <title>Dictyostelia acquired genes for synthesis and detection of signals that induce cell-type specialization by lateral gene transfer from prokaryotes.</title>
        <authorList>
            <person name="Gloeckner G."/>
            <person name="Schaap P."/>
        </authorList>
    </citation>
    <scope>NUCLEOTIDE SEQUENCE [LARGE SCALE GENOMIC DNA]</scope>
    <source>
        <strain evidence="3 4">TK</strain>
    </source>
</reference>
<dbReference type="InParanoid" id="A0A152A0M4"/>
<keyword evidence="2" id="KW-0812">Transmembrane</keyword>
<dbReference type="Proteomes" id="UP000076078">
    <property type="component" value="Unassembled WGS sequence"/>
</dbReference>
<feature type="compositionally biased region" description="Low complexity" evidence="1">
    <location>
        <begin position="1"/>
        <end position="27"/>
    </location>
</feature>
<proteinExistence type="predicted"/>
<feature type="transmembrane region" description="Helical" evidence="2">
    <location>
        <begin position="48"/>
        <end position="68"/>
    </location>
</feature>
<name>A0A152A0M4_TIELA</name>
<evidence type="ECO:0008006" key="5">
    <source>
        <dbReference type="Google" id="ProtNLM"/>
    </source>
</evidence>
<keyword evidence="4" id="KW-1185">Reference proteome</keyword>
<dbReference type="EMBL" id="LODT01000020">
    <property type="protein sequence ID" value="KYQ99753.1"/>
    <property type="molecule type" value="Genomic_DNA"/>
</dbReference>
<keyword evidence="2" id="KW-0472">Membrane</keyword>
<dbReference type="AlphaFoldDB" id="A0A152A0M4"/>
<accession>A0A152A0M4</accession>
<evidence type="ECO:0000256" key="2">
    <source>
        <dbReference type="SAM" id="Phobius"/>
    </source>
</evidence>
<feature type="transmembrane region" description="Helical" evidence="2">
    <location>
        <begin position="114"/>
        <end position="132"/>
    </location>
</feature>
<dbReference type="OMA" id="QVENAIM"/>
<evidence type="ECO:0000313" key="4">
    <source>
        <dbReference type="Proteomes" id="UP000076078"/>
    </source>
</evidence>